<proteinExistence type="inferred from homology"/>
<evidence type="ECO:0000259" key="2">
    <source>
        <dbReference type="Pfam" id="PF01636"/>
    </source>
</evidence>
<dbReference type="Proteomes" id="UP001429745">
    <property type="component" value="Unassembled WGS sequence"/>
</dbReference>
<organism evidence="3 4">
    <name type="scientific">Microbacterium salsuginis</name>
    <dbReference type="NCBI Taxonomy" id="2722803"/>
    <lineage>
        <taxon>Bacteria</taxon>
        <taxon>Bacillati</taxon>
        <taxon>Actinomycetota</taxon>
        <taxon>Actinomycetes</taxon>
        <taxon>Micrococcales</taxon>
        <taxon>Microbacteriaceae</taxon>
        <taxon>Microbacterium</taxon>
    </lineage>
</organism>
<dbReference type="PANTHER" id="PTHR21064">
    <property type="entry name" value="AMINOGLYCOSIDE PHOSPHOTRANSFERASE DOMAIN-CONTAINING PROTEIN-RELATED"/>
    <property type="match status" value="1"/>
</dbReference>
<evidence type="ECO:0000313" key="3">
    <source>
        <dbReference type="EMBL" id="NLP84807.1"/>
    </source>
</evidence>
<evidence type="ECO:0000256" key="1">
    <source>
        <dbReference type="ARBA" id="ARBA00038240"/>
    </source>
</evidence>
<dbReference type="Pfam" id="PF01636">
    <property type="entry name" value="APH"/>
    <property type="match status" value="1"/>
</dbReference>
<dbReference type="InterPro" id="IPR050249">
    <property type="entry name" value="Pseudomonas-type_ThrB"/>
</dbReference>
<feature type="domain" description="Aminoglycoside phosphotransferase" evidence="2">
    <location>
        <begin position="37"/>
        <end position="263"/>
    </location>
</feature>
<comment type="caution">
    <text evidence="3">The sequence shown here is derived from an EMBL/GenBank/DDBJ whole genome shotgun (WGS) entry which is preliminary data.</text>
</comment>
<dbReference type="RefSeq" id="WP_168913274.1">
    <property type="nucleotide sequence ID" value="NZ_JABACI010000004.1"/>
</dbReference>
<dbReference type="InterPro" id="IPR011009">
    <property type="entry name" value="Kinase-like_dom_sf"/>
</dbReference>
<accession>A0ABX1KCP7</accession>
<dbReference type="SUPFAM" id="SSF56112">
    <property type="entry name" value="Protein kinase-like (PK-like)"/>
    <property type="match status" value="1"/>
</dbReference>
<reference evidence="3 4" key="1">
    <citation type="submission" date="2020-04" db="EMBL/GenBank/DDBJ databases">
        <title>CFH 90308 Microbacterium sp.</title>
        <authorList>
            <person name="Nie G."/>
            <person name="Ming H."/>
            <person name="Xia T."/>
        </authorList>
    </citation>
    <scope>NUCLEOTIDE SEQUENCE [LARGE SCALE GENOMIC DNA]</scope>
    <source>
        <strain evidence="3 4">CFH 90308</strain>
    </source>
</reference>
<dbReference type="PANTHER" id="PTHR21064:SF6">
    <property type="entry name" value="AMINOGLYCOSIDE PHOSPHOTRANSFERASE DOMAIN-CONTAINING PROTEIN"/>
    <property type="match status" value="1"/>
</dbReference>
<comment type="similarity">
    <text evidence="1">Belongs to the pseudomonas-type ThrB family.</text>
</comment>
<dbReference type="Gene3D" id="3.90.1200.10">
    <property type="match status" value="1"/>
</dbReference>
<keyword evidence="4" id="KW-1185">Reference proteome</keyword>
<dbReference type="InterPro" id="IPR002575">
    <property type="entry name" value="Aminoglycoside_PTrfase"/>
</dbReference>
<gene>
    <name evidence="3" type="ORF">HF576_13195</name>
</gene>
<dbReference type="EMBL" id="JABACI010000004">
    <property type="protein sequence ID" value="NLP84807.1"/>
    <property type="molecule type" value="Genomic_DNA"/>
</dbReference>
<evidence type="ECO:0000313" key="4">
    <source>
        <dbReference type="Proteomes" id="UP001429745"/>
    </source>
</evidence>
<name>A0ABX1KCP7_9MICO</name>
<sequence>MHSGADEKTDAASFAEEALRRYPLTGVQVEHLADSFNTIYRIRSLEGDFALRVGPADGIHRAGAGEAETGWTAQLDRAGLAVPCVVRTTDGADTVIAPDRSWRATLLTWLPGTPVPVPPTRRDIEDLGELSARLHEAAPSTATLPRGVLDARDPFAFVVPVALSTAPEPHHALLGRGEDVAREAVAELWATADEPPRVIHFDLTPRNVVRMPDGGLGAIDFQDMAWGHRAHDIAHSLFGATRGEWSVAALEAFRAGYSRHAPWPAVDEAHLRRLFVARRVSMINLTLALRRPGHDETLARHLAALAAALDAL</sequence>
<protein>
    <submittedName>
        <fullName evidence="3">Phosphotransferase</fullName>
    </submittedName>
</protein>